<dbReference type="EMBL" id="FNQV01000006">
    <property type="protein sequence ID" value="SEA25487.1"/>
    <property type="molecule type" value="Genomic_DNA"/>
</dbReference>
<dbReference type="AlphaFoldDB" id="A0A1H3ZP79"/>
<dbReference type="Proteomes" id="UP000199288">
    <property type="component" value="Unassembled WGS sequence"/>
</dbReference>
<keyword evidence="6 8" id="KW-1133">Transmembrane helix</keyword>
<dbReference type="PANTHER" id="PTHR30450">
    <property type="entry name" value="ABC TRANSPORTER PERMEASE"/>
    <property type="match status" value="1"/>
</dbReference>
<evidence type="ECO:0000256" key="2">
    <source>
        <dbReference type="ARBA" id="ARBA00007069"/>
    </source>
</evidence>
<accession>A0A1H3ZP79</accession>
<gene>
    <name evidence="10" type="ORF">SAMN02910418_01230</name>
</gene>
<name>A0A1H3ZP79_9ACTO</name>
<keyword evidence="5 8" id="KW-0812">Transmembrane</keyword>
<dbReference type="FunFam" id="1.10.3720.10:FF:000002">
    <property type="entry name" value="D-methionine ABC transporter permease MetI"/>
    <property type="match status" value="1"/>
</dbReference>
<dbReference type="GO" id="GO:0048473">
    <property type="term" value="P:D-methionine transmembrane transport"/>
    <property type="evidence" value="ECO:0007669"/>
    <property type="project" value="TreeGrafter"/>
</dbReference>
<evidence type="ECO:0000256" key="3">
    <source>
        <dbReference type="ARBA" id="ARBA00022448"/>
    </source>
</evidence>
<dbReference type="PANTHER" id="PTHR30450:SF1">
    <property type="entry name" value="D-METHIONINE TRANSPORT SYSTEM PERMEASE PROTEIN METI-RELATED"/>
    <property type="match status" value="1"/>
</dbReference>
<reference evidence="11" key="1">
    <citation type="submission" date="2016-10" db="EMBL/GenBank/DDBJ databases">
        <authorList>
            <person name="Varghese N."/>
            <person name="Submissions S."/>
        </authorList>
    </citation>
    <scope>NUCLEOTIDE SEQUENCE [LARGE SCALE GENOMIC DNA]</scope>
    <source>
        <strain evidence="11">KPR-1</strain>
    </source>
</reference>
<feature type="domain" description="ABC transmembrane type-1" evidence="9">
    <location>
        <begin position="47"/>
        <end position="241"/>
    </location>
</feature>
<evidence type="ECO:0000256" key="6">
    <source>
        <dbReference type="ARBA" id="ARBA00022989"/>
    </source>
</evidence>
<evidence type="ECO:0000256" key="8">
    <source>
        <dbReference type="RuleBase" id="RU363032"/>
    </source>
</evidence>
<evidence type="ECO:0000256" key="1">
    <source>
        <dbReference type="ARBA" id="ARBA00004651"/>
    </source>
</evidence>
<evidence type="ECO:0000256" key="4">
    <source>
        <dbReference type="ARBA" id="ARBA00022475"/>
    </source>
</evidence>
<feature type="transmembrane region" description="Helical" evidence="8">
    <location>
        <begin position="51"/>
        <end position="74"/>
    </location>
</feature>
<proteinExistence type="inferred from homology"/>
<keyword evidence="3 8" id="KW-0813">Transport</keyword>
<dbReference type="InterPro" id="IPR000515">
    <property type="entry name" value="MetI-like"/>
</dbReference>
<sequence>MSILGYAAAVSASHTPALADIATRLLATDKPTWFDNPAISRRLWPATLETLYMTGLSSLITVLLGLPLGLLLVATSKRGVLANRTVNSVLGAIVNIGRSIPFIILMIALIPFTRFVMGSAIGWTSAVLPLAVAAIPFFARLVETSVLAVDPGKVEAATMMGATGRQVMFGVQVREALPGIVQGITVLIITIVGYSAIAGVLGGGGLGTLAYNYGYQRYQTDTMISTVVIIVLIVQLVQMMGDMLSRLVDHR</sequence>
<keyword evidence="7 8" id="KW-0472">Membrane</keyword>
<dbReference type="Gene3D" id="1.10.3720.10">
    <property type="entry name" value="MetI-like"/>
    <property type="match status" value="1"/>
</dbReference>
<dbReference type="RefSeq" id="WP_410002421.1">
    <property type="nucleotide sequence ID" value="NZ_FNQV01000006.1"/>
</dbReference>
<feature type="transmembrane region" description="Helical" evidence="8">
    <location>
        <begin position="86"/>
        <end position="110"/>
    </location>
</feature>
<keyword evidence="11" id="KW-1185">Reference proteome</keyword>
<dbReference type="InterPro" id="IPR051322">
    <property type="entry name" value="AA_ABC_Transporter_Permease"/>
</dbReference>
<evidence type="ECO:0000256" key="5">
    <source>
        <dbReference type="ARBA" id="ARBA00022692"/>
    </source>
</evidence>
<feature type="transmembrane region" description="Helical" evidence="8">
    <location>
        <begin position="184"/>
        <end position="211"/>
    </location>
</feature>
<dbReference type="CDD" id="cd06261">
    <property type="entry name" value="TM_PBP2"/>
    <property type="match status" value="1"/>
</dbReference>
<evidence type="ECO:0000259" key="9">
    <source>
        <dbReference type="PROSITE" id="PS50928"/>
    </source>
</evidence>
<dbReference type="PROSITE" id="PS50928">
    <property type="entry name" value="ABC_TM1"/>
    <property type="match status" value="1"/>
</dbReference>
<protein>
    <submittedName>
        <fullName evidence="10">D-methionine transport system permease protein</fullName>
    </submittedName>
</protein>
<dbReference type="SUPFAM" id="SSF161098">
    <property type="entry name" value="MetI-like"/>
    <property type="match status" value="1"/>
</dbReference>
<comment type="similarity">
    <text evidence="2">Belongs to the binding-protein-dependent transport system permease family. CysTW subfamily.</text>
</comment>
<evidence type="ECO:0000313" key="10">
    <source>
        <dbReference type="EMBL" id="SEA25487.1"/>
    </source>
</evidence>
<keyword evidence="4" id="KW-1003">Cell membrane</keyword>
<dbReference type="InterPro" id="IPR035906">
    <property type="entry name" value="MetI-like_sf"/>
</dbReference>
<evidence type="ECO:0000313" key="11">
    <source>
        <dbReference type="Proteomes" id="UP000199288"/>
    </source>
</evidence>
<dbReference type="GO" id="GO:0005886">
    <property type="term" value="C:plasma membrane"/>
    <property type="evidence" value="ECO:0007669"/>
    <property type="project" value="UniProtKB-SubCell"/>
</dbReference>
<feature type="transmembrane region" description="Helical" evidence="8">
    <location>
        <begin position="116"/>
        <end position="139"/>
    </location>
</feature>
<dbReference type="Pfam" id="PF00528">
    <property type="entry name" value="BPD_transp_1"/>
    <property type="match status" value="1"/>
</dbReference>
<comment type="subcellular location">
    <subcellularLocation>
        <location evidence="1 8">Cell membrane</location>
        <topology evidence="1 8">Multi-pass membrane protein</topology>
    </subcellularLocation>
</comment>
<organism evidence="10 11">
    <name type="scientific">Bowdeniella nasicola</name>
    <dbReference type="NCBI Taxonomy" id="208480"/>
    <lineage>
        <taxon>Bacteria</taxon>
        <taxon>Bacillati</taxon>
        <taxon>Actinomycetota</taxon>
        <taxon>Actinomycetes</taxon>
        <taxon>Actinomycetales</taxon>
        <taxon>Actinomycetaceae</taxon>
        <taxon>Bowdeniella</taxon>
    </lineage>
</organism>
<feature type="transmembrane region" description="Helical" evidence="8">
    <location>
        <begin position="223"/>
        <end position="241"/>
    </location>
</feature>
<evidence type="ECO:0000256" key="7">
    <source>
        <dbReference type="ARBA" id="ARBA00023136"/>
    </source>
</evidence>